<dbReference type="PANTHER" id="PTHR33164">
    <property type="entry name" value="TRANSCRIPTIONAL REGULATOR, MARR FAMILY"/>
    <property type="match status" value="1"/>
</dbReference>
<comment type="caution">
    <text evidence="3">The sequence shown here is derived from an EMBL/GenBank/DDBJ whole genome shotgun (WGS) entry which is preliminary data.</text>
</comment>
<dbReference type="OrthoDB" id="7774677at2"/>
<evidence type="ECO:0000256" key="1">
    <source>
        <dbReference type="SAM" id="MobiDB-lite"/>
    </source>
</evidence>
<dbReference type="SUPFAM" id="SSF46785">
    <property type="entry name" value="Winged helix' DNA-binding domain"/>
    <property type="match status" value="1"/>
</dbReference>
<reference evidence="3 4" key="1">
    <citation type="submission" date="2018-09" db="EMBL/GenBank/DDBJ databases">
        <title>YIM 75507 draft genome.</title>
        <authorList>
            <person name="Tang S."/>
            <person name="Feng Y."/>
        </authorList>
    </citation>
    <scope>NUCLEOTIDE SEQUENCE [LARGE SCALE GENOMIC DNA]</scope>
    <source>
        <strain evidence="3 4">YIM 75507</strain>
    </source>
</reference>
<dbReference type="RefSeq" id="WP_119930839.1">
    <property type="nucleotide sequence ID" value="NZ_QZEY01000021.1"/>
</dbReference>
<evidence type="ECO:0000313" key="3">
    <source>
        <dbReference type="EMBL" id="RJL22747.1"/>
    </source>
</evidence>
<organism evidence="3 4">
    <name type="scientific">Bailinhaonella thermotolerans</name>
    <dbReference type="NCBI Taxonomy" id="1070861"/>
    <lineage>
        <taxon>Bacteria</taxon>
        <taxon>Bacillati</taxon>
        <taxon>Actinomycetota</taxon>
        <taxon>Actinomycetes</taxon>
        <taxon>Streptosporangiales</taxon>
        <taxon>Streptosporangiaceae</taxon>
        <taxon>Bailinhaonella</taxon>
    </lineage>
</organism>
<dbReference type="PROSITE" id="PS50995">
    <property type="entry name" value="HTH_MARR_2"/>
    <property type="match status" value="1"/>
</dbReference>
<evidence type="ECO:0000259" key="2">
    <source>
        <dbReference type="PROSITE" id="PS50995"/>
    </source>
</evidence>
<dbReference type="AlphaFoldDB" id="A0A3A4A6U7"/>
<dbReference type="InterPro" id="IPR039422">
    <property type="entry name" value="MarR/SlyA-like"/>
</dbReference>
<sequence>MQDENRIAAQIDAALFRLRRMWAKPTRARAGDAQRPVHLSHITVTYAVRALAETSPEEITVGAVAERLDVDPSTASRLVHEAIAAGFVEREPSRVDARRVRLVETELGAKVIERLVKLRREHLQRLMADWDEGERAEFARLFARFADASAKNPPDYTKIGKVVDEVTREHRAAEGRAAEERAGEDRAGEGTA</sequence>
<dbReference type="GO" id="GO:0006950">
    <property type="term" value="P:response to stress"/>
    <property type="evidence" value="ECO:0007669"/>
    <property type="project" value="TreeGrafter"/>
</dbReference>
<protein>
    <submittedName>
        <fullName evidence="3">MarR family transcriptional regulator</fullName>
    </submittedName>
</protein>
<name>A0A3A4A6U7_9ACTN</name>
<dbReference type="EMBL" id="QZEY01000021">
    <property type="protein sequence ID" value="RJL22747.1"/>
    <property type="molecule type" value="Genomic_DNA"/>
</dbReference>
<feature type="domain" description="HTH marR-type" evidence="2">
    <location>
        <begin position="8"/>
        <end position="147"/>
    </location>
</feature>
<proteinExistence type="predicted"/>
<evidence type="ECO:0000313" key="4">
    <source>
        <dbReference type="Proteomes" id="UP000265768"/>
    </source>
</evidence>
<gene>
    <name evidence="3" type="ORF">D5H75_34715</name>
</gene>
<dbReference type="InterPro" id="IPR000835">
    <property type="entry name" value="HTH_MarR-typ"/>
</dbReference>
<dbReference type="SMART" id="SM00347">
    <property type="entry name" value="HTH_MARR"/>
    <property type="match status" value="1"/>
</dbReference>
<dbReference type="Pfam" id="PF12802">
    <property type="entry name" value="MarR_2"/>
    <property type="match status" value="1"/>
</dbReference>
<dbReference type="Proteomes" id="UP000265768">
    <property type="component" value="Unassembled WGS sequence"/>
</dbReference>
<dbReference type="InterPro" id="IPR036388">
    <property type="entry name" value="WH-like_DNA-bd_sf"/>
</dbReference>
<dbReference type="Gene3D" id="1.10.10.10">
    <property type="entry name" value="Winged helix-like DNA-binding domain superfamily/Winged helix DNA-binding domain"/>
    <property type="match status" value="1"/>
</dbReference>
<feature type="region of interest" description="Disordered" evidence="1">
    <location>
        <begin position="170"/>
        <end position="192"/>
    </location>
</feature>
<keyword evidence="4" id="KW-1185">Reference proteome</keyword>
<dbReference type="PANTHER" id="PTHR33164:SF57">
    <property type="entry name" value="MARR-FAMILY TRANSCRIPTIONAL REGULATOR"/>
    <property type="match status" value="1"/>
</dbReference>
<dbReference type="InterPro" id="IPR036390">
    <property type="entry name" value="WH_DNA-bd_sf"/>
</dbReference>
<dbReference type="GO" id="GO:0003700">
    <property type="term" value="F:DNA-binding transcription factor activity"/>
    <property type="evidence" value="ECO:0007669"/>
    <property type="project" value="InterPro"/>
</dbReference>
<accession>A0A3A4A6U7</accession>